<dbReference type="AlphaFoldDB" id="A0A395IJT0"/>
<proteinExistence type="predicted"/>
<dbReference type="PANTHER" id="PTHR42085:SF1">
    <property type="entry name" value="F-BOX DOMAIN-CONTAINING PROTEIN"/>
    <property type="match status" value="1"/>
</dbReference>
<comment type="caution">
    <text evidence="1">The sequence shown here is derived from an EMBL/GenBank/DDBJ whole genome shotgun (WGS) entry which is preliminary data.</text>
</comment>
<evidence type="ECO:0000313" key="2">
    <source>
        <dbReference type="Proteomes" id="UP000249056"/>
    </source>
</evidence>
<keyword evidence="2" id="KW-1185">Reference proteome</keyword>
<name>A0A395IJT0_9HELO</name>
<protein>
    <submittedName>
        <fullName evidence="1">Uncharacterized protein</fullName>
    </submittedName>
</protein>
<dbReference type="InterPro" id="IPR038883">
    <property type="entry name" value="AN11006-like"/>
</dbReference>
<sequence>MTQEYSAAGKPPYILRTKSHGETIRLSFLRTCRQIYHEAKVVFWEQNSLILDGILPRTYIDHPILGRLPGSVVSMATSVELKIDILGRSAFRRKSELCEDSPSLVPFEYQLKDLARWPNLKTIKLHMSLGEDPWGNYDGYGHSGFAKLLYWRLRGGSNDHWHNLVRSNIEALAEAGGRDGYLSHINKELDINTGCALPNGNGFPQLRRGLALYQFDGRLSYLEGEEVENMFVQQPAPRLPMLDHFFFFKYDIDRWVDGQSGIRLWGKAKQIWPAGDEGKQARRDAWEDSGRIGCSFDIMREVHWPWKQMSPPDFVP</sequence>
<gene>
    <name evidence="1" type="ORF">DID88_000230</name>
</gene>
<dbReference type="Proteomes" id="UP000249056">
    <property type="component" value="Unassembled WGS sequence"/>
</dbReference>
<evidence type="ECO:0000313" key="1">
    <source>
        <dbReference type="EMBL" id="RAL60455.1"/>
    </source>
</evidence>
<dbReference type="EMBL" id="QKRW01000040">
    <property type="protein sequence ID" value="RAL60455.1"/>
    <property type="molecule type" value="Genomic_DNA"/>
</dbReference>
<dbReference type="PANTHER" id="PTHR42085">
    <property type="entry name" value="F-BOX DOMAIN-CONTAINING PROTEIN"/>
    <property type="match status" value="1"/>
</dbReference>
<organism evidence="1 2">
    <name type="scientific">Monilinia fructigena</name>
    <dbReference type="NCBI Taxonomy" id="38457"/>
    <lineage>
        <taxon>Eukaryota</taxon>
        <taxon>Fungi</taxon>
        <taxon>Dikarya</taxon>
        <taxon>Ascomycota</taxon>
        <taxon>Pezizomycotina</taxon>
        <taxon>Leotiomycetes</taxon>
        <taxon>Helotiales</taxon>
        <taxon>Sclerotiniaceae</taxon>
        <taxon>Monilinia</taxon>
    </lineage>
</organism>
<reference evidence="1 2" key="1">
    <citation type="submission" date="2018-06" db="EMBL/GenBank/DDBJ databases">
        <title>Genome Sequence of the Brown Rot Fungal Pathogen Monilinia fructigena.</title>
        <authorList>
            <person name="Landi L."/>
            <person name="De Miccolis Angelini R.M."/>
            <person name="Pollastro S."/>
            <person name="Abate D."/>
            <person name="Faretra F."/>
            <person name="Romanazzi G."/>
        </authorList>
    </citation>
    <scope>NUCLEOTIDE SEQUENCE [LARGE SCALE GENOMIC DNA]</scope>
    <source>
        <strain evidence="1 2">Mfrg269</strain>
    </source>
</reference>
<dbReference type="OrthoDB" id="5413827at2759"/>
<accession>A0A395IJT0</accession>